<dbReference type="InterPro" id="IPR035983">
    <property type="entry name" value="Hect_E3_ubiquitin_ligase"/>
</dbReference>
<dbReference type="Proteomes" id="UP001209878">
    <property type="component" value="Unassembled WGS sequence"/>
</dbReference>
<gene>
    <name evidence="1" type="ORF">NP493_471g02049</name>
</gene>
<dbReference type="EMBL" id="JAODUO010000471">
    <property type="protein sequence ID" value="KAK2179809.1"/>
    <property type="molecule type" value="Genomic_DNA"/>
</dbReference>
<evidence type="ECO:0000313" key="2">
    <source>
        <dbReference type="Proteomes" id="UP001209878"/>
    </source>
</evidence>
<accession>A0AAD9KY40</accession>
<name>A0AAD9KY40_RIDPI</name>
<reference evidence="1" key="1">
    <citation type="journal article" date="2023" name="Mol. Biol. Evol.">
        <title>Third-Generation Sequencing Reveals the Adaptive Role of the Epigenome in Three Deep-Sea Polychaetes.</title>
        <authorList>
            <person name="Perez M."/>
            <person name="Aroh O."/>
            <person name="Sun Y."/>
            <person name="Lan Y."/>
            <person name="Juniper S.K."/>
            <person name="Young C.R."/>
            <person name="Angers B."/>
            <person name="Qian P.Y."/>
        </authorList>
    </citation>
    <scope>NUCLEOTIDE SEQUENCE</scope>
    <source>
        <strain evidence="1">R07B-5</strain>
    </source>
</reference>
<dbReference type="GO" id="GO:0004842">
    <property type="term" value="F:ubiquitin-protein transferase activity"/>
    <property type="evidence" value="ECO:0007669"/>
    <property type="project" value="InterPro"/>
</dbReference>
<dbReference type="AlphaFoldDB" id="A0AAD9KY40"/>
<comment type="caution">
    <text evidence="1">The sequence shown here is derived from an EMBL/GenBank/DDBJ whole genome shotgun (WGS) entry which is preliminary data.</text>
</comment>
<proteinExistence type="predicted"/>
<keyword evidence="2" id="KW-1185">Reference proteome</keyword>
<evidence type="ECO:0000313" key="1">
    <source>
        <dbReference type="EMBL" id="KAK2179809.1"/>
    </source>
</evidence>
<protein>
    <submittedName>
        <fullName evidence="1">Uncharacterized protein</fullName>
    </submittedName>
</protein>
<dbReference type="SUPFAM" id="SSF56204">
    <property type="entry name" value="Hect, E3 ligase catalytic domain"/>
    <property type="match status" value="1"/>
</dbReference>
<sequence length="123" mass="14651">MQHSTDWETDCLACTFSFVQPSRYTLKFSYKNKPLGENRVTVHFTAPPFSERLDTFNRQLDALRRYDRPVINVRRKFVLDDTLPFIRKWILDENALRSTPYVRFAFELGLDEGGPRRYYSYLG</sequence>
<organism evidence="1 2">
    <name type="scientific">Ridgeia piscesae</name>
    <name type="common">Tubeworm</name>
    <dbReference type="NCBI Taxonomy" id="27915"/>
    <lineage>
        <taxon>Eukaryota</taxon>
        <taxon>Metazoa</taxon>
        <taxon>Spiralia</taxon>
        <taxon>Lophotrochozoa</taxon>
        <taxon>Annelida</taxon>
        <taxon>Polychaeta</taxon>
        <taxon>Sedentaria</taxon>
        <taxon>Canalipalpata</taxon>
        <taxon>Sabellida</taxon>
        <taxon>Siboglinidae</taxon>
        <taxon>Ridgeia</taxon>
    </lineage>
</organism>
<dbReference type="Gene3D" id="3.90.1750.10">
    <property type="entry name" value="Hect, E3 ligase catalytic domains"/>
    <property type="match status" value="1"/>
</dbReference>